<comment type="caution">
    <text evidence="1">The sequence shown here is derived from an EMBL/GenBank/DDBJ whole genome shotgun (WGS) entry which is preliminary data.</text>
</comment>
<organism evidence="1 2">
    <name type="scientific">Youngiibacter fragilis 232.1</name>
    <dbReference type="NCBI Taxonomy" id="994573"/>
    <lineage>
        <taxon>Bacteria</taxon>
        <taxon>Bacillati</taxon>
        <taxon>Bacillota</taxon>
        <taxon>Clostridia</taxon>
        <taxon>Eubacteriales</taxon>
        <taxon>Clostridiaceae</taxon>
        <taxon>Youngiibacter</taxon>
    </lineage>
</organism>
<dbReference type="EMBL" id="AXUN02000203">
    <property type="protein sequence ID" value="ETA79669.1"/>
    <property type="molecule type" value="Genomic_DNA"/>
</dbReference>
<dbReference type="AlphaFoldDB" id="V7I3B7"/>
<protein>
    <submittedName>
        <fullName evidence="1">Prevent-host-death protein</fullName>
    </submittedName>
</protein>
<evidence type="ECO:0000313" key="2">
    <source>
        <dbReference type="Proteomes" id="UP000017747"/>
    </source>
</evidence>
<keyword evidence="2" id="KW-1185">Reference proteome</keyword>
<reference evidence="1 2" key="1">
    <citation type="journal article" date="2014" name="Genome Announc.">
        <title>Genome Sequence of Youngiibacter fragilis, the Type Strain of the Genus Youngiibacter.</title>
        <authorList>
            <person name="Wawrik C.B."/>
            <person name="Callaghan A.V."/>
            <person name="Stamps B.W."/>
            <person name="Wawrik B."/>
        </authorList>
    </citation>
    <scope>NUCLEOTIDE SEQUENCE [LARGE SCALE GENOMIC DNA]</scope>
    <source>
        <strain evidence="1 2">232.1</strain>
    </source>
</reference>
<dbReference type="Proteomes" id="UP000017747">
    <property type="component" value="Unassembled WGS sequence"/>
</dbReference>
<proteinExistence type="predicted"/>
<evidence type="ECO:0000313" key="1">
    <source>
        <dbReference type="EMBL" id="ETA79669.1"/>
    </source>
</evidence>
<sequence>MWIYMESKEKGSARQELYKKIGEAEDQIRQGVELLEGEEVFSRLMEKYGLE</sequence>
<accession>V7I3B7</accession>
<name>V7I3B7_9CLOT</name>
<gene>
    <name evidence="1" type="ORF">T472_0216050</name>
</gene>